<feature type="repeat" description="WD" evidence="5">
    <location>
        <begin position="265"/>
        <end position="306"/>
    </location>
</feature>
<dbReference type="InterPro" id="IPR051350">
    <property type="entry name" value="WD_repeat-ST_regulator"/>
</dbReference>
<feature type="domain" description="CTLH" evidence="7">
    <location>
        <begin position="86"/>
        <end position="145"/>
    </location>
</feature>
<comment type="caution">
    <text evidence="8">The sequence shown here is derived from an EMBL/GenBank/DDBJ whole genome shotgun (WGS) entry which is preliminary data.</text>
</comment>
<feature type="compositionally biased region" description="Polar residues" evidence="6">
    <location>
        <begin position="16"/>
        <end position="35"/>
    </location>
</feature>
<evidence type="ECO:0000313" key="9">
    <source>
        <dbReference type="Proteomes" id="UP001209878"/>
    </source>
</evidence>
<organism evidence="8 9">
    <name type="scientific">Ridgeia piscesae</name>
    <name type="common">Tubeworm</name>
    <dbReference type="NCBI Taxonomy" id="27915"/>
    <lineage>
        <taxon>Eukaryota</taxon>
        <taxon>Metazoa</taxon>
        <taxon>Spiralia</taxon>
        <taxon>Lophotrochozoa</taxon>
        <taxon>Annelida</taxon>
        <taxon>Polychaeta</taxon>
        <taxon>Sedentaria</taxon>
        <taxon>Canalipalpata</taxon>
        <taxon>Sabellida</taxon>
        <taxon>Siboglinidae</taxon>
        <taxon>Ridgeia</taxon>
    </lineage>
</organism>
<dbReference type="InterPro" id="IPR019775">
    <property type="entry name" value="WD40_repeat_CS"/>
</dbReference>
<dbReference type="CDD" id="cd00200">
    <property type="entry name" value="WD40"/>
    <property type="match status" value="1"/>
</dbReference>
<dbReference type="InterPro" id="IPR054080">
    <property type="entry name" value="TPR1-like_2nd"/>
</dbReference>
<keyword evidence="9" id="KW-1185">Reference proteome</keyword>
<dbReference type="InterPro" id="IPR006594">
    <property type="entry name" value="LisH"/>
</dbReference>
<proteinExistence type="predicted"/>
<gene>
    <name evidence="8" type="ORF">NP493_1154g00038</name>
</gene>
<dbReference type="InterPro" id="IPR001680">
    <property type="entry name" value="WD40_rpt"/>
</dbReference>
<evidence type="ECO:0000256" key="3">
    <source>
        <dbReference type="ARBA" id="ARBA00022574"/>
    </source>
</evidence>
<keyword evidence="2" id="KW-0963">Cytoplasm</keyword>
<evidence type="ECO:0000256" key="2">
    <source>
        <dbReference type="ARBA" id="ARBA00022490"/>
    </source>
</evidence>
<evidence type="ECO:0000256" key="1">
    <source>
        <dbReference type="ARBA" id="ARBA00004496"/>
    </source>
</evidence>
<evidence type="ECO:0000256" key="4">
    <source>
        <dbReference type="ARBA" id="ARBA00022737"/>
    </source>
</evidence>
<evidence type="ECO:0000259" key="7">
    <source>
        <dbReference type="PROSITE" id="PS50897"/>
    </source>
</evidence>
<dbReference type="GO" id="GO:0034657">
    <property type="term" value="C:GID complex"/>
    <property type="evidence" value="ECO:0007669"/>
    <property type="project" value="TreeGrafter"/>
</dbReference>
<dbReference type="SMART" id="SM00668">
    <property type="entry name" value="CTLH"/>
    <property type="match status" value="1"/>
</dbReference>
<dbReference type="PROSITE" id="PS50082">
    <property type="entry name" value="WD_REPEATS_2"/>
    <property type="match status" value="3"/>
</dbReference>
<dbReference type="AlphaFoldDB" id="A0AAD9KH63"/>
<dbReference type="PANTHER" id="PTHR22838:SF0">
    <property type="entry name" value="WD REPEAT-CONTAINING PROTEIN 26"/>
    <property type="match status" value="1"/>
</dbReference>
<protein>
    <recommendedName>
        <fullName evidence="7">CTLH domain-containing protein</fullName>
    </recommendedName>
</protein>
<dbReference type="PROSITE" id="PS50896">
    <property type="entry name" value="LISH"/>
    <property type="match status" value="1"/>
</dbReference>
<keyword evidence="4" id="KW-0677">Repeat</keyword>
<dbReference type="InterPro" id="IPR036322">
    <property type="entry name" value="WD40_repeat_dom_sf"/>
</dbReference>
<dbReference type="PANTHER" id="PTHR22838">
    <property type="entry name" value="WD REPEAT PROTEIN 26-RELATED"/>
    <property type="match status" value="1"/>
</dbReference>
<dbReference type="Gene3D" id="2.130.10.10">
    <property type="entry name" value="YVTN repeat-like/Quinoprotein amine dehydrogenase"/>
    <property type="match status" value="2"/>
</dbReference>
<dbReference type="PROSITE" id="PS50897">
    <property type="entry name" value="CTLH"/>
    <property type="match status" value="1"/>
</dbReference>
<reference evidence="8" key="1">
    <citation type="journal article" date="2023" name="Mol. Biol. Evol.">
        <title>Third-Generation Sequencing Reveals the Adaptive Role of the Epigenome in Three Deep-Sea Polychaetes.</title>
        <authorList>
            <person name="Perez M."/>
            <person name="Aroh O."/>
            <person name="Sun Y."/>
            <person name="Lan Y."/>
            <person name="Juniper S.K."/>
            <person name="Young C.R."/>
            <person name="Angers B."/>
            <person name="Qian P.Y."/>
        </authorList>
    </citation>
    <scope>NUCLEOTIDE SEQUENCE</scope>
    <source>
        <strain evidence="8">R07B-5</strain>
    </source>
</reference>
<keyword evidence="3 5" id="KW-0853">WD repeat</keyword>
<dbReference type="GO" id="GO:0043161">
    <property type="term" value="P:proteasome-mediated ubiquitin-dependent protein catabolic process"/>
    <property type="evidence" value="ECO:0007669"/>
    <property type="project" value="TreeGrafter"/>
</dbReference>
<comment type="subcellular location">
    <subcellularLocation>
        <location evidence="1">Cytoplasm</location>
    </subcellularLocation>
</comment>
<evidence type="ECO:0000256" key="5">
    <source>
        <dbReference type="PROSITE-ProRule" id="PRU00221"/>
    </source>
</evidence>
<dbReference type="FunFam" id="2.130.10.10:FF:000087">
    <property type="entry name" value="WD repeat-containing protein 26 homolog"/>
    <property type="match status" value="1"/>
</dbReference>
<accession>A0AAD9KH63</accession>
<feature type="region of interest" description="Disordered" evidence="6">
    <location>
        <begin position="1"/>
        <end position="42"/>
    </location>
</feature>
<dbReference type="Pfam" id="PF00400">
    <property type="entry name" value="WD40"/>
    <property type="match status" value="4"/>
</dbReference>
<feature type="repeat" description="WD" evidence="5">
    <location>
        <begin position="523"/>
        <end position="555"/>
    </location>
</feature>
<dbReference type="PROSITE" id="PS00678">
    <property type="entry name" value="WD_REPEATS_1"/>
    <property type="match status" value="1"/>
</dbReference>
<dbReference type="InterPro" id="IPR015943">
    <property type="entry name" value="WD40/YVTN_repeat-like_dom_sf"/>
</dbReference>
<feature type="repeat" description="WD" evidence="5">
    <location>
        <begin position="311"/>
        <end position="342"/>
    </location>
</feature>
<dbReference type="EMBL" id="JAODUO010001152">
    <property type="protein sequence ID" value="KAK2170458.1"/>
    <property type="molecule type" value="Genomic_DNA"/>
</dbReference>
<dbReference type="PRINTS" id="PR00320">
    <property type="entry name" value="GPROTEINBRPT"/>
</dbReference>
<dbReference type="InterPro" id="IPR006595">
    <property type="entry name" value="CTLH_C"/>
</dbReference>
<evidence type="ECO:0000256" key="6">
    <source>
        <dbReference type="SAM" id="MobiDB-lite"/>
    </source>
</evidence>
<dbReference type="SMART" id="SM00320">
    <property type="entry name" value="WD40"/>
    <property type="match status" value="6"/>
</dbReference>
<dbReference type="Pfam" id="PF21889">
    <property type="entry name" value="TPR1-like_2nd"/>
    <property type="match status" value="1"/>
</dbReference>
<dbReference type="SUPFAM" id="SSF50978">
    <property type="entry name" value="WD40 repeat-like"/>
    <property type="match status" value="1"/>
</dbReference>
<evidence type="ECO:0000313" key="8">
    <source>
        <dbReference type="EMBL" id="KAK2170458.1"/>
    </source>
</evidence>
<dbReference type="InterPro" id="IPR020472">
    <property type="entry name" value="WD40_PAC1"/>
</dbReference>
<dbReference type="Proteomes" id="UP001209878">
    <property type="component" value="Unassembled WGS sequence"/>
</dbReference>
<sequence length="580" mass="65121">MQSNGCAAHNGGTGDRQVQASTSQMNGACSATSNGELREDGEGTEPVKLMCQSDRDIVRLIGQHLRGLGLNHTADQLMRESGCMLEHPAAAKFRTHVMDGDWDKAEADLNELKTLVDGTDATVRMRFLLLEQKYLEHLEDSRVLDALACLRNELTPLKYNTERVHELSTYIMCSTPGDLQSMANWQGKGDVSRQILMEKLQSYLPASVMLPPCRLMTLLNQAVELQKDHCPYHNTSSDTGLDTVSLLIDHVCTKDQFPCTPIQILTEHIDEVWFCRFSPDGTKLATGSKDGTLIIWDIEKVTYKLTIRRTFESHSYGVSYIAWSPDSVYVIALGPDDCSDLWLWNIETGDLRVKMSQSPEDSLTSASWQVDGRRFVAGGTRGQFYQCDLDGNVLDSWEGVRVQCLACQKDNKTVLASDTHQRIRAYNFEDLTDRRVIQEDHPIMSFTLNDTGQLALLNVATQGVHLWDVNDRSLVQKFRGVTQGFYTIHSCFGGSSQNFVASGSEDNKVYIWHIKLEKPIAVLEGHTRTVNCVHWNPVYHNLLVSASDDGTARVWGPRPTRSMQGTLMSHRHVYTTFVTH</sequence>
<dbReference type="PROSITE" id="PS50294">
    <property type="entry name" value="WD_REPEATS_REGION"/>
    <property type="match status" value="2"/>
</dbReference>
<dbReference type="GO" id="GO:0005737">
    <property type="term" value="C:cytoplasm"/>
    <property type="evidence" value="ECO:0007669"/>
    <property type="project" value="UniProtKB-SubCell"/>
</dbReference>
<name>A0AAD9KH63_RIDPI</name>